<keyword evidence="2" id="KW-1185">Reference proteome</keyword>
<accession>A0AAD7NFQ1</accession>
<name>A0AAD7NFQ1_9AGAR</name>
<dbReference type="Proteomes" id="UP001215598">
    <property type="component" value="Unassembled WGS sequence"/>
</dbReference>
<sequence length="204" mass="22597">MSQLRRSSTPRSIHSYWTDSASIRPSFPIHALAKPLSKFMYQRQAAGIIAQNAESPLSAETAEILATYLTFKDIFPLTRVLVLDHLASRVARSWQDTQVVADSSVLGSLPELLWLYTSSPAILRSTCALIRHLAWNEGPKAKMRGLEIQTQLTPLSNHLDFGVQKAAFLALDAFDAIEPLLDCFLWAARSICLFSSGADCLFSD</sequence>
<comment type="caution">
    <text evidence="1">The sequence shown here is derived from an EMBL/GenBank/DDBJ whole genome shotgun (WGS) entry which is preliminary data.</text>
</comment>
<dbReference type="AlphaFoldDB" id="A0AAD7NFQ1"/>
<gene>
    <name evidence="1" type="ORF">B0H16DRAFT_649610</name>
</gene>
<dbReference type="SUPFAM" id="SSF48371">
    <property type="entry name" value="ARM repeat"/>
    <property type="match status" value="1"/>
</dbReference>
<protein>
    <submittedName>
        <fullName evidence="1">Uncharacterized protein</fullName>
    </submittedName>
</protein>
<organism evidence="1 2">
    <name type="scientific">Mycena metata</name>
    <dbReference type="NCBI Taxonomy" id="1033252"/>
    <lineage>
        <taxon>Eukaryota</taxon>
        <taxon>Fungi</taxon>
        <taxon>Dikarya</taxon>
        <taxon>Basidiomycota</taxon>
        <taxon>Agaricomycotina</taxon>
        <taxon>Agaricomycetes</taxon>
        <taxon>Agaricomycetidae</taxon>
        <taxon>Agaricales</taxon>
        <taxon>Marasmiineae</taxon>
        <taxon>Mycenaceae</taxon>
        <taxon>Mycena</taxon>
    </lineage>
</organism>
<proteinExistence type="predicted"/>
<dbReference type="InterPro" id="IPR016024">
    <property type="entry name" value="ARM-type_fold"/>
</dbReference>
<dbReference type="EMBL" id="JARKIB010000042">
    <property type="protein sequence ID" value="KAJ7758288.1"/>
    <property type="molecule type" value="Genomic_DNA"/>
</dbReference>
<evidence type="ECO:0000313" key="2">
    <source>
        <dbReference type="Proteomes" id="UP001215598"/>
    </source>
</evidence>
<evidence type="ECO:0000313" key="1">
    <source>
        <dbReference type="EMBL" id="KAJ7758288.1"/>
    </source>
</evidence>
<reference evidence="1" key="1">
    <citation type="submission" date="2023-03" db="EMBL/GenBank/DDBJ databases">
        <title>Massive genome expansion in bonnet fungi (Mycena s.s.) driven by repeated elements and novel gene families across ecological guilds.</title>
        <authorList>
            <consortium name="Lawrence Berkeley National Laboratory"/>
            <person name="Harder C.B."/>
            <person name="Miyauchi S."/>
            <person name="Viragh M."/>
            <person name="Kuo A."/>
            <person name="Thoen E."/>
            <person name="Andreopoulos B."/>
            <person name="Lu D."/>
            <person name="Skrede I."/>
            <person name="Drula E."/>
            <person name="Henrissat B."/>
            <person name="Morin E."/>
            <person name="Kohler A."/>
            <person name="Barry K."/>
            <person name="LaButti K."/>
            <person name="Morin E."/>
            <person name="Salamov A."/>
            <person name="Lipzen A."/>
            <person name="Mereny Z."/>
            <person name="Hegedus B."/>
            <person name="Baldrian P."/>
            <person name="Stursova M."/>
            <person name="Weitz H."/>
            <person name="Taylor A."/>
            <person name="Grigoriev I.V."/>
            <person name="Nagy L.G."/>
            <person name="Martin F."/>
            <person name="Kauserud H."/>
        </authorList>
    </citation>
    <scope>NUCLEOTIDE SEQUENCE</scope>
    <source>
        <strain evidence="1">CBHHK182m</strain>
    </source>
</reference>